<dbReference type="InterPro" id="IPR010371">
    <property type="entry name" value="YBR137W-like"/>
</dbReference>
<dbReference type="PANTHER" id="PTHR28255">
    <property type="match status" value="1"/>
</dbReference>
<dbReference type="Proteomes" id="UP001165962">
    <property type="component" value="Unassembled WGS sequence"/>
</dbReference>
<reference evidence="1" key="1">
    <citation type="submission" date="2020-03" db="EMBL/GenBank/DDBJ databases">
        <title>Draft sequencing of Paenibacilllus sp. S3N08.</title>
        <authorList>
            <person name="Kim D.-U."/>
        </authorList>
    </citation>
    <scope>NUCLEOTIDE SEQUENCE</scope>
    <source>
        <strain evidence="1">S3N08</strain>
    </source>
</reference>
<protein>
    <submittedName>
        <fullName evidence="1">Heme-degrading domain-containing protein</fullName>
    </submittedName>
</protein>
<dbReference type="InterPro" id="IPR038084">
    <property type="entry name" value="PduO/GlcC-like_sf"/>
</dbReference>
<comment type="caution">
    <text evidence="1">The sequence shown here is derived from an EMBL/GenBank/DDBJ whole genome shotgun (WGS) entry which is preliminary data.</text>
</comment>
<dbReference type="SUPFAM" id="SSF143744">
    <property type="entry name" value="GlcG-like"/>
    <property type="match status" value="1"/>
</dbReference>
<dbReference type="PIRSF" id="PIRSF008757">
    <property type="entry name" value="UCP008757"/>
    <property type="match status" value="1"/>
</dbReference>
<sequence>MHMEDYSQLLKILLEEEEELQFTQFTNDMSFDIGCKIVETAKQNHKSITVDIIRNGHQLFHAALAGQSVDNDDWVNRKSRVALRFGHSSHYMACLLKSNSKTLEQRYLLDPTQYVATGGAFPIFIKNVGIVGTITVSGMTSEEDHNLVTSTIRQFLK</sequence>
<dbReference type="PANTHER" id="PTHR28255:SF1">
    <property type="entry name" value="UPF0303 PROTEIN YBR137W"/>
    <property type="match status" value="1"/>
</dbReference>
<keyword evidence="2" id="KW-1185">Reference proteome</keyword>
<accession>A0ABX0J2C5</accession>
<evidence type="ECO:0000313" key="1">
    <source>
        <dbReference type="EMBL" id="NHN29590.1"/>
    </source>
</evidence>
<dbReference type="EMBL" id="JAAOIW010000002">
    <property type="protein sequence ID" value="NHN29590.1"/>
    <property type="molecule type" value="Genomic_DNA"/>
</dbReference>
<proteinExistence type="predicted"/>
<dbReference type="InterPro" id="IPR005624">
    <property type="entry name" value="PduO/GlcC-like"/>
</dbReference>
<gene>
    <name evidence="1" type="ORF">G9U52_07050</name>
</gene>
<dbReference type="Gene3D" id="3.30.450.150">
    <property type="entry name" value="Haem-degrading domain"/>
    <property type="match status" value="1"/>
</dbReference>
<dbReference type="Pfam" id="PF03928">
    <property type="entry name" value="HbpS-like"/>
    <property type="match status" value="1"/>
</dbReference>
<name>A0ABX0J2C5_9BACL</name>
<dbReference type="NCBIfam" id="NF002696">
    <property type="entry name" value="PRK02487.1-5"/>
    <property type="match status" value="1"/>
</dbReference>
<organism evidence="1 2">
    <name type="scientific">Paenibacillus agricola</name>
    <dbReference type="NCBI Taxonomy" id="2716264"/>
    <lineage>
        <taxon>Bacteria</taxon>
        <taxon>Bacillati</taxon>
        <taxon>Bacillota</taxon>
        <taxon>Bacilli</taxon>
        <taxon>Bacillales</taxon>
        <taxon>Paenibacillaceae</taxon>
        <taxon>Paenibacillus</taxon>
    </lineage>
</organism>
<evidence type="ECO:0000313" key="2">
    <source>
        <dbReference type="Proteomes" id="UP001165962"/>
    </source>
</evidence>